<gene>
    <name evidence="4" type="ORF">BKIR_c66_2525</name>
</gene>
<dbReference type="SFLD" id="SFLDG01150">
    <property type="entry name" value="Main.1:_Beta-like"/>
    <property type="match status" value="1"/>
</dbReference>
<dbReference type="AlphaFoldDB" id="G4MGK4"/>
<feature type="domain" description="GST C-terminal" evidence="3">
    <location>
        <begin position="134"/>
        <end position="248"/>
    </location>
</feature>
<name>G4MGK4_9BURK</name>
<dbReference type="Gene3D" id="1.20.1050.10">
    <property type="match status" value="1"/>
</dbReference>
<dbReference type="PANTHER" id="PTHR44051:SF8">
    <property type="entry name" value="GLUTATHIONE S-TRANSFERASE GSTA"/>
    <property type="match status" value="1"/>
</dbReference>
<organism evidence="4 5">
    <name type="scientific">Candidatus Paraburkholderia kirkii UZHbot1</name>
    <dbReference type="NCBI Taxonomy" id="1055526"/>
    <lineage>
        <taxon>Bacteria</taxon>
        <taxon>Pseudomonadati</taxon>
        <taxon>Pseudomonadota</taxon>
        <taxon>Betaproteobacteria</taxon>
        <taxon>Burkholderiales</taxon>
        <taxon>Burkholderiaceae</taxon>
        <taxon>Paraburkholderia</taxon>
    </lineage>
</organism>
<evidence type="ECO:0000313" key="4">
    <source>
        <dbReference type="EMBL" id="CCD40283.1"/>
    </source>
</evidence>
<dbReference type="InterPro" id="IPR040079">
    <property type="entry name" value="Glutathione_S-Trfase"/>
</dbReference>
<dbReference type="SUPFAM" id="SSF52833">
    <property type="entry name" value="Thioredoxin-like"/>
    <property type="match status" value="1"/>
</dbReference>
<dbReference type="EC" id="2.5.1.18" evidence="4"/>
<dbReference type="InterPro" id="IPR036282">
    <property type="entry name" value="Glutathione-S-Trfase_C_sf"/>
</dbReference>
<dbReference type="Pfam" id="PF02798">
    <property type="entry name" value="GST_N"/>
    <property type="match status" value="1"/>
</dbReference>
<dbReference type="CDD" id="cd03188">
    <property type="entry name" value="GST_C_Beta"/>
    <property type="match status" value="1"/>
</dbReference>
<dbReference type="STRING" id="1055526.BKIR_c66_2525"/>
<dbReference type="Pfam" id="PF00043">
    <property type="entry name" value="GST_C"/>
    <property type="match status" value="1"/>
</dbReference>
<comment type="caution">
    <text evidence="4">The sequence shown here is derived from an EMBL/GenBank/DDBJ whole genome shotgun (WGS) entry which is preliminary data.</text>
</comment>
<accession>G4MGK4</accession>
<sequence>MSLIRGRGTPRAAAHCFPRRHTVFHHRCGRALTTSFIMLRGSPWRYVLKLFYKAGACSLASHIALVESGLPFEIEAVDLKTKLTASGADFTKINAKGYVPALQIDIGEVLTEGPAIMQYIADQAPAKHLAPLNDAMARYRLQSWLTFIGTELHRNFSPFFNPAAGSDWKAAAMTSLEPRLEYTARHIDDRQYLLGDEFSIGDAYLFTVLGWAKHIDLDLGKWPALVAYQARVGARPGVQAAMKAEGLI</sequence>
<evidence type="ECO:0000313" key="5">
    <source>
        <dbReference type="Proteomes" id="UP000003511"/>
    </source>
</evidence>
<evidence type="ECO:0000259" key="3">
    <source>
        <dbReference type="PROSITE" id="PS50405"/>
    </source>
</evidence>
<dbReference type="Proteomes" id="UP000003511">
    <property type="component" value="Unassembled WGS sequence"/>
</dbReference>
<dbReference type="NCBIfam" id="NF007831">
    <property type="entry name" value="PRK10542.1"/>
    <property type="match status" value="1"/>
</dbReference>
<keyword evidence="5" id="KW-1185">Reference proteome</keyword>
<reference evidence="4 5" key="2">
    <citation type="submission" date="2011-10" db="EMBL/GenBank/DDBJ databases">
        <title>Draft genome sequence of Candidatus Burkholderia kirkii.</title>
        <authorList>
            <person name="Carlier A.L."/>
            <person name="Eberl L."/>
        </authorList>
    </citation>
    <scope>NUCLEOTIDE SEQUENCE [LARGE SCALE GENOMIC DNA]</scope>
    <source>
        <strain evidence="4 5">UZHbot1</strain>
    </source>
</reference>
<dbReference type="PANTHER" id="PTHR44051">
    <property type="entry name" value="GLUTATHIONE S-TRANSFERASE-RELATED"/>
    <property type="match status" value="1"/>
</dbReference>
<dbReference type="BioCyc" id="CBUR1055526:G10QW-799-MONOMER"/>
<keyword evidence="4" id="KW-0808">Transferase</keyword>
<dbReference type="CDD" id="cd03057">
    <property type="entry name" value="GST_N_Beta"/>
    <property type="match status" value="1"/>
</dbReference>
<dbReference type="InterPro" id="IPR036249">
    <property type="entry name" value="Thioredoxin-like_sf"/>
</dbReference>
<dbReference type="InterPro" id="IPR010987">
    <property type="entry name" value="Glutathione-S-Trfase_C-like"/>
</dbReference>
<dbReference type="EMBL" id="CAFE01000241">
    <property type="protein sequence ID" value="CCD40283.1"/>
    <property type="molecule type" value="Genomic_DNA"/>
</dbReference>
<proteinExistence type="inferred from homology"/>
<dbReference type="SFLD" id="SFLDG00358">
    <property type="entry name" value="Main_(cytGST)"/>
    <property type="match status" value="1"/>
</dbReference>
<dbReference type="InterPro" id="IPR004046">
    <property type="entry name" value="GST_C"/>
</dbReference>
<feature type="domain" description="GST N-terminal" evidence="2">
    <location>
        <begin position="45"/>
        <end position="128"/>
    </location>
</feature>
<evidence type="ECO:0000259" key="2">
    <source>
        <dbReference type="PROSITE" id="PS50404"/>
    </source>
</evidence>
<dbReference type="InterPro" id="IPR004045">
    <property type="entry name" value="Glutathione_S-Trfase_N"/>
</dbReference>
<reference evidence="4 5" key="1">
    <citation type="submission" date="2011-09" db="EMBL/GenBank/DDBJ databases">
        <authorList>
            <person name="Carlier A."/>
        </authorList>
    </citation>
    <scope>NUCLEOTIDE SEQUENCE [LARGE SCALE GENOMIC DNA]</scope>
    <source>
        <strain evidence="4 5">UZHbot1</strain>
    </source>
</reference>
<comment type="similarity">
    <text evidence="1">Belongs to the GST superfamily.</text>
</comment>
<dbReference type="HOGENOM" id="CLU_011226_6_1_4"/>
<protein>
    <submittedName>
        <fullName evidence="4">Glutathione S-transferase</fullName>
        <ecNumber evidence="4">2.5.1.18</ecNumber>
    </submittedName>
</protein>
<dbReference type="PROSITE" id="PS50404">
    <property type="entry name" value="GST_NTER"/>
    <property type="match status" value="1"/>
</dbReference>
<dbReference type="GO" id="GO:0004364">
    <property type="term" value="F:glutathione transferase activity"/>
    <property type="evidence" value="ECO:0007669"/>
    <property type="project" value="UniProtKB-EC"/>
</dbReference>
<evidence type="ECO:0000256" key="1">
    <source>
        <dbReference type="RuleBase" id="RU003494"/>
    </source>
</evidence>
<dbReference type="Gene3D" id="3.40.30.10">
    <property type="entry name" value="Glutaredoxin"/>
    <property type="match status" value="1"/>
</dbReference>
<dbReference type="SFLD" id="SFLDS00019">
    <property type="entry name" value="Glutathione_Transferase_(cytos"/>
    <property type="match status" value="1"/>
</dbReference>
<dbReference type="SUPFAM" id="SSF47616">
    <property type="entry name" value="GST C-terminal domain-like"/>
    <property type="match status" value="1"/>
</dbReference>
<dbReference type="PROSITE" id="PS50405">
    <property type="entry name" value="GST_CTER"/>
    <property type="match status" value="1"/>
</dbReference>